<dbReference type="GO" id="GO:0005789">
    <property type="term" value="C:endoplasmic reticulum membrane"/>
    <property type="evidence" value="ECO:0007669"/>
    <property type="project" value="TreeGrafter"/>
</dbReference>
<dbReference type="GO" id="GO:0006888">
    <property type="term" value="P:endoplasmic reticulum to Golgi vesicle-mediated transport"/>
    <property type="evidence" value="ECO:0007669"/>
    <property type="project" value="TreeGrafter"/>
</dbReference>
<keyword evidence="1" id="KW-0175">Coiled coil</keyword>
<dbReference type="GO" id="GO:0035459">
    <property type="term" value="P:vesicle cargo loading"/>
    <property type="evidence" value="ECO:0007669"/>
    <property type="project" value="TreeGrafter"/>
</dbReference>
<sequence length="79" mass="9234">MEEPRTAPLPYLGLVLEKLRWVVAALPEDMRKSSNPNGFPWELLMCAAIVGFFAVFLFSWRSFRSIRSRLYVEERKSLL</sequence>
<feature type="transmembrane region" description="Helical" evidence="2">
    <location>
        <begin position="39"/>
        <end position="60"/>
    </location>
</feature>
<dbReference type="GO" id="GO:0009306">
    <property type="term" value="P:protein secretion"/>
    <property type="evidence" value="ECO:0007669"/>
    <property type="project" value="TreeGrafter"/>
</dbReference>
<evidence type="ECO:0000256" key="1">
    <source>
        <dbReference type="ARBA" id="ARBA00023054"/>
    </source>
</evidence>
<keyword evidence="2" id="KW-1133">Transmembrane helix</keyword>
<keyword evidence="2" id="KW-0472">Membrane</keyword>
<organism evidence="3">
    <name type="scientific">Ixodes ricinus</name>
    <name type="common">Common tick</name>
    <name type="synonym">Acarus ricinus</name>
    <dbReference type="NCBI Taxonomy" id="34613"/>
    <lineage>
        <taxon>Eukaryota</taxon>
        <taxon>Metazoa</taxon>
        <taxon>Ecdysozoa</taxon>
        <taxon>Arthropoda</taxon>
        <taxon>Chelicerata</taxon>
        <taxon>Arachnida</taxon>
        <taxon>Acari</taxon>
        <taxon>Parasitiformes</taxon>
        <taxon>Ixodida</taxon>
        <taxon>Ixodoidea</taxon>
        <taxon>Ixodidae</taxon>
        <taxon>Ixodinae</taxon>
        <taxon>Ixodes</taxon>
    </lineage>
</organism>
<protein>
    <submittedName>
        <fullName evidence="3">Putative cutaneous t-cell lymphoma-associated antigen 5</fullName>
    </submittedName>
</protein>
<reference evidence="3" key="1">
    <citation type="submission" date="2012-12" db="EMBL/GenBank/DDBJ databases">
        <title>Identification and characterization of a phenylalanine ammonia-lyase gene family in Isatis indigotica Fort.</title>
        <authorList>
            <person name="Liu Q."/>
            <person name="Chen J."/>
            <person name="Zhou X."/>
            <person name="Di P."/>
            <person name="Xiao Y."/>
            <person name="Xuan H."/>
            <person name="Zhang L."/>
            <person name="Chen W."/>
        </authorList>
    </citation>
    <scope>NUCLEOTIDE SEQUENCE</scope>
    <source>
        <tissue evidence="3">Salivary gland</tissue>
    </source>
</reference>
<dbReference type="AlphaFoldDB" id="A0A0K8RFL2"/>
<dbReference type="PANTHER" id="PTHR23158">
    <property type="entry name" value="MELANOMA INHIBITORY ACTIVITY-RELATED"/>
    <property type="match status" value="1"/>
</dbReference>
<proteinExistence type="evidence at transcript level"/>
<dbReference type="InterPro" id="IPR051500">
    <property type="entry name" value="cTAGE_MIA/OTOR"/>
</dbReference>
<evidence type="ECO:0000313" key="3">
    <source>
        <dbReference type="EMBL" id="JAA69618.1"/>
    </source>
</evidence>
<evidence type="ECO:0000256" key="2">
    <source>
        <dbReference type="SAM" id="Phobius"/>
    </source>
</evidence>
<accession>A0A0K8RFL2</accession>
<keyword evidence="2" id="KW-0812">Transmembrane</keyword>
<dbReference type="EMBL" id="GADI01004190">
    <property type="protein sequence ID" value="JAA69618.1"/>
    <property type="molecule type" value="mRNA"/>
</dbReference>
<dbReference type="GO" id="GO:0070971">
    <property type="term" value="C:endoplasmic reticulum exit site"/>
    <property type="evidence" value="ECO:0007669"/>
    <property type="project" value="TreeGrafter"/>
</dbReference>
<dbReference type="PANTHER" id="PTHR23158:SF38">
    <property type="entry name" value="MELANOMA INHIBITORY ACTIVITY PROTEIN 2"/>
    <property type="match status" value="1"/>
</dbReference>
<name>A0A0K8RFL2_IXORI</name>